<evidence type="ECO:0000313" key="3">
    <source>
        <dbReference type="Proteomes" id="UP000009282"/>
    </source>
</evidence>
<protein>
    <submittedName>
        <fullName evidence="2">Sulfotransferase</fullName>
    </submittedName>
</protein>
<dbReference type="InterPro" id="IPR000863">
    <property type="entry name" value="Sulfotransferase_dom"/>
</dbReference>
<dbReference type="KEGG" id="gni:GNIT_2545"/>
<feature type="domain" description="Sulfotransferase" evidence="1">
    <location>
        <begin position="9"/>
        <end position="310"/>
    </location>
</feature>
<dbReference type="InterPro" id="IPR051135">
    <property type="entry name" value="Gal/GlcNAc/GalNAc_ST"/>
</dbReference>
<reference evidence="2 3" key="1">
    <citation type="journal article" date="2011" name="J. Bacteriol.">
        <title>Complete genome sequence of seawater bacterium Glaciecola nitratireducens FR1064T.</title>
        <authorList>
            <person name="Bian F."/>
            <person name="Qin Q.L."/>
            <person name="Xie B.B."/>
            <person name="Shu Y.L."/>
            <person name="Zhang X.Y."/>
            <person name="Yu Y."/>
            <person name="Chen B."/>
            <person name="Chen X.L."/>
            <person name="Zhou B.C."/>
            <person name="Zhang Y.Z."/>
        </authorList>
    </citation>
    <scope>NUCLEOTIDE SEQUENCE [LARGE SCALE GENOMIC DNA]</scope>
    <source>
        <strain evidence="3">JCM 12485 / KCTC 12276 / FR1064</strain>
    </source>
</reference>
<dbReference type="Pfam" id="PF00685">
    <property type="entry name" value="Sulfotransfer_1"/>
    <property type="match status" value="1"/>
</dbReference>
<accession>G4QM71</accession>
<dbReference type="EMBL" id="CP003060">
    <property type="protein sequence ID" value="AEP30642.1"/>
    <property type="molecule type" value="Genomic_DNA"/>
</dbReference>
<dbReference type="AlphaFoldDB" id="G4QM71"/>
<gene>
    <name evidence="2" type="ordered locus">GNIT_2545</name>
</gene>
<dbReference type="eggNOG" id="ENOG5033JSA">
    <property type="taxonomic scope" value="Bacteria"/>
</dbReference>
<dbReference type="GO" id="GO:0001517">
    <property type="term" value="F:N-acetylglucosamine 6-O-sulfotransferase activity"/>
    <property type="evidence" value="ECO:0007669"/>
    <property type="project" value="TreeGrafter"/>
</dbReference>
<evidence type="ECO:0000313" key="2">
    <source>
        <dbReference type="EMBL" id="AEP30642.1"/>
    </source>
</evidence>
<dbReference type="SUPFAM" id="SSF52540">
    <property type="entry name" value="P-loop containing nucleoside triphosphate hydrolases"/>
    <property type="match status" value="1"/>
</dbReference>
<keyword evidence="3" id="KW-1185">Reference proteome</keyword>
<organism evidence="2 3">
    <name type="scientific">Glaciecola nitratireducens (strain JCM 12485 / KCTC 12276 / FR1064)</name>
    <dbReference type="NCBI Taxonomy" id="1085623"/>
    <lineage>
        <taxon>Bacteria</taxon>
        <taxon>Pseudomonadati</taxon>
        <taxon>Pseudomonadota</taxon>
        <taxon>Gammaproteobacteria</taxon>
        <taxon>Alteromonadales</taxon>
        <taxon>Alteromonadaceae</taxon>
        <taxon>Brumicola</taxon>
    </lineage>
</organism>
<dbReference type="OrthoDB" id="1431348at2"/>
<dbReference type="InterPro" id="IPR027417">
    <property type="entry name" value="P-loop_NTPase"/>
</dbReference>
<dbReference type="Gene3D" id="3.40.50.300">
    <property type="entry name" value="P-loop containing nucleotide triphosphate hydrolases"/>
    <property type="match status" value="1"/>
</dbReference>
<dbReference type="STRING" id="1085623.GNIT_2545"/>
<dbReference type="GO" id="GO:0006790">
    <property type="term" value="P:sulfur compound metabolic process"/>
    <property type="evidence" value="ECO:0007669"/>
    <property type="project" value="TreeGrafter"/>
</dbReference>
<proteinExistence type="predicted"/>
<name>G4QM71_GLANF</name>
<dbReference type="HOGENOM" id="CLU_873768_0_0_6"/>
<dbReference type="PANTHER" id="PTHR10704">
    <property type="entry name" value="CARBOHYDRATE SULFOTRANSFERASE"/>
    <property type="match status" value="1"/>
</dbReference>
<dbReference type="GO" id="GO:0006044">
    <property type="term" value="P:N-acetylglucosamine metabolic process"/>
    <property type="evidence" value="ECO:0007669"/>
    <property type="project" value="TreeGrafter"/>
</dbReference>
<dbReference type="Proteomes" id="UP000009282">
    <property type="component" value="Chromosome"/>
</dbReference>
<keyword evidence="2" id="KW-0808">Transferase</keyword>
<dbReference type="PANTHER" id="PTHR10704:SF44">
    <property type="entry name" value="LD35051P-RELATED"/>
    <property type="match status" value="1"/>
</dbReference>
<sequence length="322" mass="37311">MRNIQKQKNKIVILGSGRSGTTWLAKLFDSCPDVMYFHEPDSINKQSGIPYLPRNSENDEVIRNAECYINQLFINSHNKTHGKRPFFPKNYRSSVAEFIFRSSVFSSKLFEKIGVNSVRVLTVENSNSDIIRVAKSVDSVSRASLFLQGSPDLKIVHLVRNPFAVVDSRLRGANLGLMPNTSYYQDVFESYGNNLFDISLKELNTLSIEAQYTYEWMVHNHHVIANCSNHRNYFFVSYDKMAAEVKNELTTLFHKLEIPWSAQTEKLIQEMLLSEQRQGDYFGVMRSPKSQLDKWKENLSDRQINDINKILVKSDLLYREFK</sequence>
<dbReference type="RefSeq" id="WP_014109515.1">
    <property type="nucleotide sequence ID" value="NC_016041.1"/>
</dbReference>
<evidence type="ECO:0000259" key="1">
    <source>
        <dbReference type="Pfam" id="PF00685"/>
    </source>
</evidence>